<dbReference type="PROSITE" id="PS50943">
    <property type="entry name" value="HTH_CROC1"/>
    <property type="match status" value="1"/>
</dbReference>
<feature type="region of interest" description="Disordered" evidence="1">
    <location>
        <begin position="1"/>
        <end position="25"/>
    </location>
</feature>
<dbReference type="RefSeq" id="WP_121217110.1">
    <property type="nucleotide sequence ID" value="NZ_JBIUBA010000046.1"/>
</dbReference>
<dbReference type="Proteomes" id="UP000272729">
    <property type="component" value="Unassembled WGS sequence"/>
</dbReference>
<keyword evidence="4" id="KW-1185">Reference proteome</keyword>
<sequence length="280" mass="31117">MTTDDVHNVAPTDTPSPQDEGWDWADDGSVVVADGATEKPYYQDLGRVIEQARSRRGWTAQQTAKRAGISYKTYLRIEHGEPVRNATLMKLDALFGLKPGTALDAWQRNDDRELEAALTPHPVNPGVGITDEELAKLIASLPKPSDMSPSARMLLLKHALDAVIDVADPLHRQRTVYEILVVLVNLLASDNLSAAEHMLSVAKEVRQWESRVGMPPFALSFQPDPAKYAKVIDPWSEYQYGEFEVRVSAGKLSDLTADEAQEVVRKMREDEQDAGKDARE</sequence>
<dbReference type="GO" id="GO:0003677">
    <property type="term" value="F:DNA binding"/>
    <property type="evidence" value="ECO:0007669"/>
    <property type="project" value="InterPro"/>
</dbReference>
<evidence type="ECO:0000313" key="4">
    <source>
        <dbReference type="Proteomes" id="UP000272729"/>
    </source>
</evidence>
<dbReference type="SUPFAM" id="SSF47413">
    <property type="entry name" value="lambda repressor-like DNA-binding domains"/>
    <property type="match status" value="1"/>
</dbReference>
<gene>
    <name evidence="3" type="ORF">DFJ66_0247</name>
</gene>
<evidence type="ECO:0000313" key="3">
    <source>
        <dbReference type="EMBL" id="RKT67079.1"/>
    </source>
</evidence>
<feature type="domain" description="HTH cro/C1-type" evidence="2">
    <location>
        <begin position="49"/>
        <end position="102"/>
    </location>
</feature>
<dbReference type="SMART" id="SM00530">
    <property type="entry name" value="HTH_XRE"/>
    <property type="match status" value="1"/>
</dbReference>
<name>A0A495X089_9PSEU</name>
<reference evidence="3 4" key="1">
    <citation type="submission" date="2018-10" db="EMBL/GenBank/DDBJ databases">
        <title>Sequencing the genomes of 1000 actinobacteria strains.</title>
        <authorList>
            <person name="Klenk H.-P."/>
        </authorList>
    </citation>
    <scope>NUCLEOTIDE SEQUENCE [LARGE SCALE GENOMIC DNA]</scope>
    <source>
        <strain evidence="3 4">DSM 43911</strain>
    </source>
</reference>
<dbReference type="Pfam" id="PF13560">
    <property type="entry name" value="HTH_31"/>
    <property type="match status" value="1"/>
</dbReference>
<evidence type="ECO:0000259" key="2">
    <source>
        <dbReference type="PROSITE" id="PS50943"/>
    </source>
</evidence>
<dbReference type="OrthoDB" id="3392420at2"/>
<dbReference type="CDD" id="cd00093">
    <property type="entry name" value="HTH_XRE"/>
    <property type="match status" value="1"/>
</dbReference>
<dbReference type="AlphaFoldDB" id="A0A495X089"/>
<comment type="caution">
    <text evidence="3">The sequence shown here is derived from an EMBL/GenBank/DDBJ whole genome shotgun (WGS) entry which is preliminary data.</text>
</comment>
<organism evidence="3 4">
    <name type="scientific">Saccharothrix variisporea</name>
    <dbReference type="NCBI Taxonomy" id="543527"/>
    <lineage>
        <taxon>Bacteria</taxon>
        <taxon>Bacillati</taxon>
        <taxon>Actinomycetota</taxon>
        <taxon>Actinomycetes</taxon>
        <taxon>Pseudonocardiales</taxon>
        <taxon>Pseudonocardiaceae</taxon>
        <taxon>Saccharothrix</taxon>
    </lineage>
</organism>
<dbReference type="EMBL" id="RBXR01000001">
    <property type="protein sequence ID" value="RKT67079.1"/>
    <property type="molecule type" value="Genomic_DNA"/>
</dbReference>
<accession>A0A495X089</accession>
<proteinExistence type="predicted"/>
<evidence type="ECO:0000256" key="1">
    <source>
        <dbReference type="SAM" id="MobiDB-lite"/>
    </source>
</evidence>
<dbReference type="InterPro" id="IPR001387">
    <property type="entry name" value="Cro/C1-type_HTH"/>
</dbReference>
<dbReference type="InterPro" id="IPR010982">
    <property type="entry name" value="Lambda_DNA-bd_dom_sf"/>
</dbReference>
<dbReference type="Gene3D" id="1.10.260.40">
    <property type="entry name" value="lambda repressor-like DNA-binding domains"/>
    <property type="match status" value="1"/>
</dbReference>
<protein>
    <submittedName>
        <fullName evidence="3">Helix-turn-helix protein</fullName>
    </submittedName>
</protein>